<accession>A0A8D8SQC1</accession>
<dbReference type="EMBL" id="HBUF01228242">
    <property type="protein sequence ID" value="CAG6672327.1"/>
    <property type="molecule type" value="Transcribed_RNA"/>
</dbReference>
<name>A0A8D8SQC1_9HEMI</name>
<protein>
    <submittedName>
        <fullName evidence="1">Uncharacterized protein</fullName>
    </submittedName>
</protein>
<organism evidence="1">
    <name type="scientific">Cacopsylla melanoneura</name>
    <dbReference type="NCBI Taxonomy" id="428564"/>
    <lineage>
        <taxon>Eukaryota</taxon>
        <taxon>Metazoa</taxon>
        <taxon>Ecdysozoa</taxon>
        <taxon>Arthropoda</taxon>
        <taxon>Hexapoda</taxon>
        <taxon>Insecta</taxon>
        <taxon>Pterygota</taxon>
        <taxon>Neoptera</taxon>
        <taxon>Paraneoptera</taxon>
        <taxon>Hemiptera</taxon>
        <taxon>Sternorrhyncha</taxon>
        <taxon>Psylloidea</taxon>
        <taxon>Psyllidae</taxon>
        <taxon>Psyllinae</taxon>
        <taxon>Cacopsylla</taxon>
    </lineage>
</organism>
<sequence>MFRTAPSSLPLVPRVPYTWTNIIPTVKRDTTLGILQDPPQGAPLTGVHPAVGGLNRTITSTTTTVTMATIKHRWGTGLPLPHRTLLIRWFCTPISTPLSIRTRFTSTCMGQPPLISNKQTSTPPVRTWRLS</sequence>
<reference evidence="1" key="1">
    <citation type="submission" date="2021-05" db="EMBL/GenBank/DDBJ databases">
        <authorList>
            <person name="Alioto T."/>
            <person name="Alioto T."/>
            <person name="Gomez Garrido J."/>
        </authorList>
    </citation>
    <scope>NUCLEOTIDE SEQUENCE</scope>
</reference>
<dbReference type="AlphaFoldDB" id="A0A8D8SQC1"/>
<dbReference type="EMBL" id="HBUF01228244">
    <property type="protein sequence ID" value="CAG6672333.1"/>
    <property type="molecule type" value="Transcribed_RNA"/>
</dbReference>
<proteinExistence type="predicted"/>
<dbReference type="EMBL" id="HBUF01228243">
    <property type="protein sequence ID" value="CAG6672330.1"/>
    <property type="molecule type" value="Transcribed_RNA"/>
</dbReference>
<evidence type="ECO:0000313" key="1">
    <source>
        <dbReference type="EMBL" id="CAG6672330.1"/>
    </source>
</evidence>